<gene>
    <name evidence="7" type="ORF">OM074_07000</name>
</gene>
<dbReference type="PROSITE" id="PS51764">
    <property type="entry name" value="GH26"/>
    <property type="match status" value="1"/>
</dbReference>
<dbReference type="InterPro" id="IPR022409">
    <property type="entry name" value="PKD/Chitinase_dom"/>
</dbReference>
<keyword evidence="3 4" id="KW-0326">Glycosidase</keyword>
<feature type="domain" description="GH26" evidence="6">
    <location>
        <begin position="310"/>
        <end position="629"/>
    </location>
</feature>
<dbReference type="CDD" id="cd00146">
    <property type="entry name" value="PKD"/>
    <property type="match status" value="1"/>
</dbReference>
<protein>
    <submittedName>
        <fullName evidence="7">Glycosyl hydrolase</fullName>
    </submittedName>
</protein>
<dbReference type="InterPro" id="IPR017853">
    <property type="entry name" value="GH"/>
</dbReference>
<organism evidence="7 8">
    <name type="scientific">Plebeiibacterium marinum</name>
    <dbReference type="NCBI Taxonomy" id="2992111"/>
    <lineage>
        <taxon>Bacteria</taxon>
        <taxon>Pseudomonadati</taxon>
        <taxon>Bacteroidota</taxon>
        <taxon>Bacteroidia</taxon>
        <taxon>Marinilabiliales</taxon>
        <taxon>Marinilabiliaceae</taxon>
        <taxon>Plebeiibacterium</taxon>
    </lineage>
</organism>
<evidence type="ECO:0000256" key="2">
    <source>
        <dbReference type="ARBA" id="ARBA00022801"/>
    </source>
</evidence>
<dbReference type="Gene3D" id="2.60.40.2340">
    <property type="match status" value="2"/>
</dbReference>
<accession>A0AAE3MCY6</accession>
<dbReference type="InterPro" id="IPR022790">
    <property type="entry name" value="GH26_dom"/>
</dbReference>
<dbReference type="InterPro" id="IPR000601">
    <property type="entry name" value="PKD_dom"/>
</dbReference>
<keyword evidence="8" id="KW-1185">Reference proteome</keyword>
<dbReference type="SMART" id="SM00089">
    <property type="entry name" value="PKD"/>
    <property type="match status" value="1"/>
</dbReference>
<evidence type="ECO:0000256" key="1">
    <source>
        <dbReference type="ARBA" id="ARBA00007754"/>
    </source>
</evidence>
<sequence>MRYFGCVMVIVLLFFSFSCKKEEAKSSLAIIEEFAIEELPDIEFAITAENKIEATVLDGTSLSSLTAVFTISQGAKAYVGMQVQGSGYTKKDFSDEVVYRIVAEDGTTNEYTVIIYTDIVIKSYSIVELPNTIFSIDENNITATVLYGSDLSVLTAKFTVSEESELFIGDVKQVSEETTNDFTNPLSYKLQSANKEKSYTVTITEADNVLPVADAGEDKTYYIPQGSSSALVSLDATGSSDVEGEIAAYEWNNGSETLATIKTAEVALSEGEYTITLTVTDAAGATASDEVVINVLMSGSYVPIDENATQETKNLLSNLGNIANSDQFIFGQEFPLSFKLNALSYDLTTSDCKDVTGDHPGVYGIDPHYMLYKSDTEKQLHIDEAKEAYQNGAVVTFDFHQQSRTDNKIYMSEITWETDKTLLYDIVNNNNGARIWFYEELDAIIDIINNDLGFPVVWRLYHEMGGGWFWWGSEATYHSSDLYINFYQLAVDYIKEKSDLVLFAWSPNYPLDESYYPGDAYVDIVGVDIYEPTKATLKSSLVDLSSFALEHNKIAVLAETGYRNDYINTKPEFWNDNVLDAIKEGSDDIRIAWVLAWFNAPWTSSQSDLYIPNSDSPQNAKDEFILFKNDQLTLFQEDVKELNIYD</sequence>
<comment type="similarity">
    <text evidence="1 4">Belongs to the glycosyl hydrolase 26 family.</text>
</comment>
<dbReference type="EMBL" id="JAPDPI010000010">
    <property type="protein sequence ID" value="MCW3805369.1"/>
    <property type="molecule type" value="Genomic_DNA"/>
</dbReference>
<evidence type="ECO:0000256" key="4">
    <source>
        <dbReference type="PROSITE-ProRule" id="PRU01100"/>
    </source>
</evidence>
<feature type="active site" description="Proton donor" evidence="4">
    <location>
        <position position="463"/>
    </location>
</feature>
<keyword evidence="2 4" id="KW-0378">Hydrolase</keyword>
<dbReference type="PROSITE" id="PS51257">
    <property type="entry name" value="PROKAR_LIPOPROTEIN"/>
    <property type="match status" value="1"/>
</dbReference>
<evidence type="ECO:0000259" key="5">
    <source>
        <dbReference type="PROSITE" id="PS50093"/>
    </source>
</evidence>
<dbReference type="InterPro" id="IPR013783">
    <property type="entry name" value="Ig-like_fold"/>
</dbReference>
<evidence type="ECO:0000313" key="8">
    <source>
        <dbReference type="Proteomes" id="UP001207408"/>
    </source>
</evidence>
<dbReference type="GO" id="GO:0006080">
    <property type="term" value="P:substituted mannan metabolic process"/>
    <property type="evidence" value="ECO:0007669"/>
    <property type="project" value="InterPro"/>
</dbReference>
<dbReference type="Pfam" id="PF22352">
    <property type="entry name" value="K319L-like_PKD"/>
    <property type="match status" value="1"/>
</dbReference>
<dbReference type="SUPFAM" id="SSF51445">
    <property type="entry name" value="(Trans)glycosidases"/>
    <property type="match status" value="1"/>
</dbReference>
<reference evidence="7" key="1">
    <citation type="submission" date="2022-10" db="EMBL/GenBank/DDBJ databases">
        <authorList>
            <person name="Yu W.X."/>
        </authorList>
    </citation>
    <scope>NUCLEOTIDE SEQUENCE</scope>
    <source>
        <strain evidence="7">D04</strain>
    </source>
</reference>
<proteinExistence type="inferred from homology"/>
<name>A0AAE3MCY6_9BACT</name>
<dbReference type="PRINTS" id="PR00739">
    <property type="entry name" value="GLHYDRLASE26"/>
</dbReference>
<evidence type="ECO:0000313" key="7">
    <source>
        <dbReference type="EMBL" id="MCW3805369.1"/>
    </source>
</evidence>
<dbReference type="PANTHER" id="PTHR40079">
    <property type="entry name" value="MANNAN ENDO-1,4-BETA-MANNOSIDASE E-RELATED"/>
    <property type="match status" value="1"/>
</dbReference>
<evidence type="ECO:0000259" key="6">
    <source>
        <dbReference type="PROSITE" id="PS51764"/>
    </source>
</evidence>
<comment type="caution">
    <text evidence="7">The sequence shown here is derived from an EMBL/GenBank/DDBJ whole genome shotgun (WGS) entry which is preliminary data.</text>
</comment>
<dbReference type="RefSeq" id="WP_301198740.1">
    <property type="nucleotide sequence ID" value="NZ_JAPDPI010000010.1"/>
</dbReference>
<feature type="active site" description="Nucleophile" evidence="4">
    <location>
        <position position="559"/>
    </location>
</feature>
<dbReference type="SUPFAM" id="SSF49299">
    <property type="entry name" value="PKD domain"/>
    <property type="match status" value="1"/>
</dbReference>
<dbReference type="InterPro" id="IPR035986">
    <property type="entry name" value="PKD_dom_sf"/>
</dbReference>
<dbReference type="PANTHER" id="PTHR40079:SF4">
    <property type="entry name" value="GH26 DOMAIN-CONTAINING PROTEIN-RELATED"/>
    <property type="match status" value="1"/>
</dbReference>
<dbReference type="Gene3D" id="2.60.40.10">
    <property type="entry name" value="Immunoglobulins"/>
    <property type="match status" value="1"/>
</dbReference>
<feature type="domain" description="PKD" evidence="5">
    <location>
        <begin position="219"/>
        <end position="300"/>
    </location>
</feature>
<dbReference type="PROSITE" id="PS50093">
    <property type="entry name" value="PKD"/>
    <property type="match status" value="1"/>
</dbReference>
<dbReference type="GO" id="GO:0016985">
    <property type="term" value="F:mannan endo-1,4-beta-mannosidase activity"/>
    <property type="evidence" value="ECO:0007669"/>
    <property type="project" value="InterPro"/>
</dbReference>
<dbReference type="Pfam" id="PF02156">
    <property type="entry name" value="Glyco_hydro_26"/>
    <property type="match status" value="1"/>
</dbReference>
<dbReference type="InterPro" id="IPR000805">
    <property type="entry name" value="Glyco_hydro_26"/>
</dbReference>
<dbReference type="Gene3D" id="3.20.20.80">
    <property type="entry name" value="Glycosidases"/>
    <property type="match status" value="1"/>
</dbReference>
<dbReference type="Proteomes" id="UP001207408">
    <property type="component" value="Unassembled WGS sequence"/>
</dbReference>
<evidence type="ECO:0000256" key="3">
    <source>
        <dbReference type="ARBA" id="ARBA00023295"/>
    </source>
</evidence>
<dbReference type="AlphaFoldDB" id="A0AAE3MCY6"/>